<organism evidence="1 2">
    <name type="scientific">Actinomadura namibiensis</name>
    <dbReference type="NCBI Taxonomy" id="182080"/>
    <lineage>
        <taxon>Bacteria</taxon>
        <taxon>Bacillati</taxon>
        <taxon>Actinomycetota</taxon>
        <taxon>Actinomycetes</taxon>
        <taxon>Streptosporangiales</taxon>
        <taxon>Thermomonosporaceae</taxon>
        <taxon>Actinomadura</taxon>
    </lineage>
</organism>
<keyword evidence="2" id="KW-1185">Reference proteome</keyword>
<evidence type="ECO:0000313" key="1">
    <source>
        <dbReference type="EMBL" id="MBA8954870.1"/>
    </source>
</evidence>
<evidence type="ECO:0000313" key="2">
    <source>
        <dbReference type="Proteomes" id="UP000572680"/>
    </source>
</evidence>
<dbReference type="RefSeq" id="WP_182846906.1">
    <property type="nucleotide sequence ID" value="NZ_BAAALP010000020.1"/>
</dbReference>
<dbReference type="InterPro" id="IPR029016">
    <property type="entry name" value="GAF-like_dom_sf"/>
</dbReference>
<dbReference type="Proteomes" id="UP000572680">
    <property type="component" value="Unassembled WGS sequence"/>
</dbReference>
<comment type="caution">
    <text evidence="1">The sequence shown here is derived from an EMBL/GenBank/DDBJ whole genome shotgun (WGS) entry which is preliminary data.</text>
</comment>
<accession>A0A7W3LV89</accession>
<proteinExistence type="predicted"/>
<name>A0A7W3LV89_ACTNM</name>
<sequence length="50" mass="5502">MRRRADEVGLTEGFCWAENAVGTNGIGTPLVTGRPEYVYSAEHVVSVLHR</sequence>
<dbReference type="Gene3D" id="3.30.450.40">
    <property type="match status" value="1"/>
</dbReference>
<dbReference type="EMBL" id="JACJIA010000010">
    <property type="protein sequence ID" value="MBA8954870.1"/>
    <property type="molecule type" value="Genomic_DNA"/>
</dbReference>
<protein>
    <submittedName>
        <fullName evidence="1">Transcriptional regulator of acetoin/glycerol metabolism</fullName>
    </submittedName>
</protein>
<dbReference type="AlphaFoldDB" id="A0A7W3LV89"/>
<reference evidence="1 2" key="1">
    <citation type="submission" date="2020-08" db="EMBL/GenBank/DDBJ databases">
        <title>Genomic Encyclopedia of Type Strains, Phase IV (KMG-IV): sequencing the most valuable type-strain genomes for metagenomic binning, comparative biology and taxonomic classification.</title>
        <authorList>
            <person name="Goeker M."/>
        </authorList>
    </citation>
    <scope>NUCLEOTIDE SEQUENCE [LARGE SCALE GENOMIC DNA]</scope>
    <source>
        <strain evidence="1 2">DSM 44197</strain>
    </source>
</reference>
<gene>
    <name evidence="1" type="ORF">HNR61_006527</name>
</gene>